<keyword evidence="7" id="KW-0418">Kinase</keyword>
<dbReference type="EC" id="2.7.6.3" evidence="3"/>
<evidence type="ECO:0000313" key="15">
    <source>
        <dbReference type="Proteomes" id="UP001485459"/>
    </source>
</evidence>
<comment type="similarity">
    <text evidence="2">Belongs to the HPPK family.</text>
</comment>
<evidence type="ECO:0000256" key="4">
    <source>
        <dbReference type="ARBA" id="ARBA00016218"/>
    </source>
</evidence>
<dbReference type="PANTHER" id="PTHR43071">
    <property type="entry name" value="2-AMINO-4-HYDROXY-6-HYDROXYMETHYLDIHYDROPTERIDINE PYROPHOSPHOKINASE"/>
    <property type="match status" value="1"/>
</dbReference>
<dbReference type="Pfam" id="PF01288">
    <property type="entry name" value="HPPK"/>
    <property type="match status" value="1"/>
</dbReference>
<evidence type="ECO:0000256" key="1">
    <source>
        <dbReference type="ARBA" id="ARBA00005051"/>
    </source>
</evidence>
<dbReference type="PANTHER" id="PTHR43071:SF1">
    <property type="entry name" value="2-AMINO-4-HYDROXY-6-HYDROXYMETHYLDIHYDROPTERIDINE PYROPHOSPHOKINASE"/>
    <property type="match status" value="1"/>
</dbReference>
<evidence type="ECO:0000256" key="9">
    <source>
        <dbReference type="ARBA" id="ARBA00022909"/>
    </source>
</evidence>
<evidence type="ECO:0000256" key="6">
    <source>
        <dbReference type="ARBA" id="ARBA00022741"/>
    </source>
</evidence>
<dbReference type="Gene3D" id="3.30.70.560">
    <property type="entry name" value="7,8-Dihydro-6-hydroxymethylpterin-pyrophosphokinase HPPK"/>
    <property type="match status" value="1"/>
</dbReference>
<keyword evidence="5 14" id="KW-0808">Transferase</keyword>
<evidence type="ECO:0000256" key="2">
    <source>
        <dbReference type="ARBA" id="ARBA00005810"/>
    </source>
</evidence>
<comment type="pathway">
    <text evidence="1">Cofactor biosynthesis; tetrahydrofolate biosynthesis; 2-amino-4-hydroxy-6-hydroxymethyl-7,8-dihydropteridine diphosphate from 7,8-dihydroneopterin triphosphate: step 4/4.</text>
</comment>
<evidence type="ECO:0000256" key="7">
    <source>
        <dbReference type="ARBA" id="ARBA00022777"/>
    </source>
</evidence>
<dbReference type="EMBL" id="CP149822">
    <property type="protein sequence ID" value="WZN42197.1"/>
    <property type="molecule type" value="Genomic_DNA"/>
</dbReference>
<keyword evidence="15" id="KW-1185">Reference proteome</keyword>
<dbReference type="NCBIfam" id="TIGR01498">
    <property type="entry name" value="folK"/>
    <property type="match status" value="1"/>
</dbReference>
<keyword evidence="9" id="KW-0289">Folate biosynthesis</keyword>
<evidence type="ECO:0000256" key="11">
    <source>
        <dbReference type="ARBA" id="ARBA00029766"/>
    </source>
</evidence>
<dbReference type="GO" id="GO:0003848">
    <property type="term" value="F:2-amino-4-hydroxy-6-hydroxymethyldihydropteridine diphosphokinase activity"/>
    <property type="evidence" value="ECO:0007669"/>
    <property type="project" value="UniProtKB-EC"/>
</dbReference>
<comment type="function">
    <text evidence="10">Catalyzes the transfer of pyrophosphate from adenosine triphosphate (ATP) to 6-hydroxymethyl-7,8-dihydropterin, an enzymatic step in folate biosynthesis pathway.</text>
</comment>
<keyword evidence="6" id="KW-0547">Nucleotide-binding</keyword>
<evidence type="ECO:0000259" key="13">
    <source>
        <dbReference type="PROSITE" id="PS00794"/>
    </source>
</evidence>
<accession>A0ABZ2YRL9</accession>
<evidence type="ECO:0000256" key="8">
    <source>
        <dbReference type="ARBA" id="ARBA00022840"/>
    </source>
</evidence>
<dbReference type="CDD" id="cd00483">
    <property type="entry name" value="HPPK"/>
    <property type="match status" value="1"/>
</dbReference>
<dbReference type="InterPro" id="IPR035907">
    <property type="entry name" value="Hppk_sf"/>
</dbReference>
<organism evidence="14 15">
    <name type="scientific">Chitinophaga pollutisoli</name>
    <dbReference type="NCBI Taxonomy" id="3133966"/>
    <lineage>
        <taxon>Bacteria</taxon>
        <taxon>Pseudomonadati</taxon>
        <taxon>Bacteroidota</taxon>
        <taxon>Chitinophagia</taxon>
        <taxon>Chitinophagales</taxon>
        <taxon>Chitinophagaceae</taxon>
        <taxon>Chitinophaga</taxon>
    </lineage>
</organism>
<dbReference type="PROSITE" id="PS00794">
    <property type="entry name" value="HPPK"/>
    <property type="match status" value="1"/>
</dbReference>
<dbReference type="RefSeq" id="WP_341837033.1">
    <property type="nucleotide sequence ID" value="NZ_CP149822.1"/>
</dbReference>
<proteinExistence type="inferred from homology"/>
<evidence type="ECO:0000313" key="14">
    <source>
        <dbReference type="EMBL" id="WZN42197.1"/>
    </source>
</evidence>
<name>A0ABZ2YRL9_9BACT</name>
<gene>
    <name evidence="14" type="primary">folK</name>
    <name evidence="14" type="ORF">WJU16_03990</name>
</gene>
<evidence type="ECO:0000256" key="10">
    <source>
        <dbReference type="ARBA" id="ARBA00029409"/>
    </source>
</evidence>
<feature type="domain" description="7,8-dihydro-6-hydroxymethylpterin-pyrophosphokinase" evidence="13">
    <location>
        <begin position="87"/>
        <end position="98"/>
    </location>
</feature>
<sequence>MNTAILLIGGNMGDRSANLQEAVRLLQAEAGTVVRESALYETAAWGGVAQPDYLNQALELQTALDAPSLLHLMLDIERRIGRVRRMKWGARVIDIDMIFFNNEVITLPQLKVPHPQLQNRRFVLAPLAEIAGDRVHPILQLTVTQLLAACPDTLPAVKLATAPH</sequence>
<dbReference type="SUPFAM" id="SSF55083">
    <property type="entry name" value="6-hydroxymethyl-7,8-dihydropterin pyrophosphokinase, HPPK"/>
    <property type="match status" value="1"/>
</dbReference>
<evidence type="ECO:0000256" key="3">
    <source>
        <dbReference type="ARBA" id="ARBA00013253"/>
    </source>
</evidence>
<keyword evidence="8" id="KW-0067">ATP-binding</keyword>
<reference evidence="15" key="1">
    <citation type="submission" date="2024-03" db="EMBL/GenBank/DDBJ databases">
        <title>Chitinophaga horti sp. nov., isolated from garden soil.</title>
        <authorList>
            <person name="Lee D.S."/>
            <person name="Han D.M."/>
            <person name="Baek J.H."/>
            <person name="Choi D.G."/>
            <person name="Jeon J.H."/>
            <person name="Jeon C.O."/>
        </authorList>
    </citation>
    <scope>NUCLEOTIDE SEQUENCE [LARGE SCALE GENOMIC DNA]</scope>
    <source>
        <strain evidence="15">GPA1</strain>
    </source>
</reference>
<protein>
    <recommendedName>
        <fullName evidence="4">2-amino-4-hydroxy-6-hydroxymethyldihydropteridine pyrophosphokinase</fullName>
        <ecNumber evidence="3">2.7.6.3</ecNumber>
    </recommendedName>
    <alternativeName>
        <fullName evidence="11">6-hydroxymethyl-7,8-dihydropterin pyrophosphokinase</fullName>
    </alternativeName>
    <alternativeName>
        <fullName evidence="12">7,8-dihydro-6-hydroxymethylpterin-pyrophosphokinase</fullName>
    </alternativeName>
</protein>
<dbReference type="InterPro" id="IPR000550">
    <property type="entry name" value="Hppk"/>
</dbReference>
<dbReference type="Proteomes" id="UP001485459">
    <property type="component" value="Chromosome"/>
</dbReference>
<evidence type="ECO:0000256" key="12">
    <source>
        <dbReference type="ARBA" id="ARBA00033413"/>
    </source>
</evidence>
<evidence type="ECO:0000256" key="5">
    <source>
        <dbReference type="ARBA" id="ARBA00022679"/>
    </source>
</evidence>